<protein>
    <recommendedName>
        <fullName evidence="3">DUF4350 domain-containing protein</fullName>
    </recommendedName>
</protein>
<evidence type="ECO:0000256" key="1">
    <source>
        <dbReference type="SAM" id="Phobius"/>
    </source>
</evidence>
<name>A0A7J3I6W7_9CREN</name>
<dbReference type="EMBL" id="DTAI01000064">
    <property type="protein sequence ID" value="HGN36325.1"/>
    <property type="molecule type" value="Genomic_DNA"/>
</dbReference>
<sequence length="317" mass="35275">MKQSKALLITILLIALLTFSQTGAPLYTTIEYDPPSIFNNGSGGISRFYIEEVYRRRVEVIYSLENLPYYDSNKYLLLIIGPDSDVDGYEEVIAWVGRGGVAMIMDELNHTTSFLHSIGVYQGTLYRTVDIGVCNIGNSTINVVFNVFREIRADNTKAQLLCVVDGNPVALLLPYDNGTFIVFGDSSLIINNVMDTVHSVNNTLLIDLLIGGRGIVVYEGSRIYSTIEARVIARVLNTIPILMNMVIAYLVGSDCIRRIIAFLSIICLVAIYTINRFGISRKLNIGLKKVVKDREGYSVLANDIAKGVSIWLKEIER</sequence>
<dbReference type="AlphaFoldDB" id="A0A7J3I6W7"/>
<gene>
    <name evidence="2" type="ORF">ENT87_02060</name>
</gene>
<proteinExistence type="predicted"/>
<keyword evidence="1" id="KW-0812">Transmembrane</keyword>
<reference evidence="2" key="1">
    <citation type="journal article" date="2020" name="mSystems">
        <title>Genome- and Community-Level Interaction Insights into Carbon Utilization and Element Cycling Functions of Hydrothermarchaeota in Hydrothermal Sediment.</title>
        <authorList>
            <person name="Zhou Z."/>
            <person name="Liu Y."/>
            <person name="Xu W."/>
            <person name="Pan J."/>
            <person name="Luo Z.H."/>
            <person name="Li M."/>
        </authorList>
    </citation>
    <scope>NUCLEOTIDE SEQUENCE [LARGE SCALE GENOMIC DNA]</scope>
    <source>
        <strain evidence="2">SpSt-618</strain>
    </source>
</reference>
<accession>A0A7J3I6W7</accession>
<evidence type="ECO:0000313" key="2">
    <source>
        <dbReference type="EMBL" id="HGN36325.1"/>
    </source>
</evidence>
<keyword evidence="1" id="KW-1133">Transmembrane helix</keyword>
<feature type="transmembrane region" description="Helical" evidence="1">
    <location>
        <begin position="259"/>
        <end position="279"/>
    </location>
</feature>
<feature type="transmembrane region" description="Helical" evidence="1">
    <location>
        <begin position="231"/>
        <end position="252"/>
    </location>
</feature>
<organism evidence="2">
    <name type="scientific">Ignisphaera aggregans</name>
    <dbReference type="NCBI Taxonomy" id="334771"/>
    <lineage>
        <taxon>Archaea</taxon>
        <taxon>Thermoproteota</taxon>
        <taxon>Thermoprotei</taxon>
        <taxon>Desulfurococcales</taxon>
        <taxon>Desulfurococcaceae</taxon>
        <taxon>Ignisphaera</taxon>
    </lineage>
</organism>
<evidence type="ECO:0008006" key="3">
    <source>
        <dbReference type="Google" id="ProtNLM"/>
    </source>
</evidence>
<keyword evidence="1" id="KW-0472">Membrane</keyword>
<comment type="caution">
    <text evidence="2">The sequence shown here is derived from an EMBL/GenBank/DDBJ whole genome shotgun (WGS) entry which is preliminary data.</text>
</comment>